<dbReference type="PANTHER" id="PTHR38099:SF1">
    <property type="entry name" value="LARGE RIBOSOMAL RNA SUBUNIT ACCUMULATION PROTEIN YCED"/>
    <property type="match status" value="1"/>
</dbReference>
<evidence type="ECO:0000256" key="4">
    <source>
        <dbReference type="ARBA" id="ARBA00022517"/>
    </source>
</evidence>
<evidence type="ECO:0000256" key="3">
    <source>
        <dbReference type="ARBA" id="ARBA00015716"/>
    </source>
</evidence>
<evidence type="ECO:0000256" key="6">
    <source>
        <dbReference type="SAM" id="MobiDB-lite"/>
    </source>
</evidence>
<dbReference type="AlphaFoldDB" id="A0A4Q9H5B1"/>
<evidence type="ECO:0000313" key="7">
    <source>
        <dbReference type="EMBL" id="TBO32517.1"/>
    </source>
</evidence>
<gene>
    <name evidence="7" type="ORF">EYS42_04820</name>
</gene>
<dbReference type="InterPro" id="IPR039255">
    <property type="entry name" value="YceD_bac"/>
</dbReference>
<keyword evidence="4" id="KW-0690">Ribosome biogenesis</keyword>
<evidence type="ECO:0000313" key="8">
    <source>
        <dbReference type="Proteomes" id="UP000292120"/>
    </source>
</evidence>
<keyword evidence="8" id="KW-1185">Reference proteome</keyword>
<comment type="function">
    <text evidence="1">Plays a role in synthesis, processing and/or stability of 23S rRNA.</text>
</comment>
<evidence type="ECO:0000256" key="5">
    <source>
        <dbReference type="ARBA" id="ARBA00031841"/>
    </source>
</evidence>
<feature type="compositionally biased region" description="Low complexity" evidence="6">
    <location>
        <begin position="173"/>
        <end position="191"/>
    </location>
</feature>
<protein>
    <recommendedName>
        <fullName evidence="3">Large ribosomal RNA subunit accumulation protein YceD</fullName>
    </recommendedName>
    <alternativeName>
        <fullName evidence="5">23S rRNA accumulation protein YceD</fullName>
    </alternativeName>
</protein>
<sequence length="217" mass="23489">MKSREPRPLNPRKLDIGAFIETQTPLAGEMPLTEAQRLAAGLAPEVPAADMSPVHWEAVGELVPQRVGAPHLWLNLQAQARLPWTCQRCLHPVEIEIEVSRRIRFVADESLAASLDAESDEDVLELSRSFDLLELVEDELIMESPIVPFHDECPEQPRMSVQDADFDGDEASDAAAEGSSDADGAAASRGGKPNPFAVLAQLKTRKADDSDEGSSGG</sequence>
<comment type="similarity">
    <text evidence="2">Belongs to the DUF177 domain family.</text>
</comment>
<dbReference type="OrthoDB" id="5297600at2"/>
<dbReference type="Pfam" id="PF02620">
    <property type="entry name" value="YceD"/>
    <property type="match status" value="1"/>
</dbReference>
<dbReference type="EMBL" id="SIXI01000002">
    <property type="protein sequence ID" value="TBO32517.1"/>
    <property type="molecule type" value="Genomic_DNA"/>
</dbReference>
<accession>A0A4Q9H5B1</accession>
<evidence type="ECO:0000256" key="1">
    <source>
        <dbReference type="ARBA" id="ARBA00002868"/>
    </source>
</evidence>
<evidence type="ECO:0000256" key="2">
    <source>
        <dbReference type="ARBA" id="ARBA00010740"/>
    </source>
</evidence>
<dbReference type="GO" id="GO:0042254">
    <property type="term" value="P:ribosome biogenesis"/>
    <property type="evidence" value="ECO:0007669"/>
    <property type="project" value="UniProtKB-KW"/>
</dbReference>
<feature type="region of interest" description="Disordered" evidence="6">
    <location>
        <begin position="148"/>
        <end position="194"/>
    </location>
</feature>
<reference evidence="7 8" key="1">
    <citation type="submission" date="2019-02" db="EMBL/GenBank/DDBJ databases">
        <title>Aquabacterium sp. strain KMB7.</title>
        <authorList>
            <person name="Chen W.-M."/>
        </authorList>
    </citation>
    <scope>NUCLEOTIDE SEQUENCE [LARGE SCALE GENOMIC DNA]</scope>
    <source>
        <strain evidence="7 8">KMB7</strain>
    </source>
</reference>
<dbReference type="InterPro" id="IPR003772">
    <property type="entry name" value="YceD"/>
</dbReference>
<dbReference type="Proteomes" id="UP000292120">
    <property type="component" value="Unassembled WGS sequence"/>
</dbReference>
<organism evidence="7 8">
    <name type="scientific">Aquabacterium lacunae</name>
    <dbReference type="NCBI Taxonomy" id="2528630"/>
    <lineage>
        <taxon>Bacteria</taxon>
        <taxon>Pseudomonadati</taxon>
        <taxon>Pseudomonadota</taxon>
        <taxon>Betaproteobacteria</taxon>
        <taxon>Burkholderiales</taxon>
        <taxon>Aquabacterium</taxon>
    </lineage>
</organism>
<name>A0A4Q9H5B1_9BURK</name>
<proteinExistence type="inferred from homology"/>
<dbReference type="GO" id="GO:0005829">
    <property type="term" value="C:cytosol"/>
    <property type="evidence" value="ECO:0007669"/>
    <property type="project" value="TreeGrafter"/>
</dbReference>
<comment type="caution">
    <text evidence="7">The sequence shown here is derived from an EMBL/GenBank/DDBJ whole genome shotgun (WGS) entry which is preliminary data.</text>
</comment>
<dbReference type="PANTHER" id="PTHR38099">
    <property type="entry name" value="LARGE RIBOSOMAL RNA SUBUNIT ACCUMULATION PROTEIN YCED"/>
    <property type="match status" value="1"/>
</dbReference>
<dbReference type="RefSeq" id="WP_130966729.1">
    <property type="nucleotide sequence ID" value="NZ_SIXI01000002.1"/>
</dbReference>